<dbReference type="InterPro" id="IPR032466">
    <property type="entry name" value="Metal_Hydrolase"/>
</dbReference>
<comment type="cofactor">
    <cofactor evidence="1">
        <name>Zn(2+)</name>
        <dbReference type="ChEBI" id="CHEBI:29105"/>
    </cofactor>
</comment>
<feature type="domain" description="Adenosine deaminase" evidence="8">
    <location>
        <begin position="29"/>
        <end position="352"/>
    </location>
</feature>
<evidence type="ECO:0000256" key="4">
    <source>
        <dbReference type="ARBA" id="ARBA00022801"/>
    </source>
</evidence>
<keyword evidence="4" id="KW-0378">Hydrolase</keyword>
<dbReference type="AlphaFoldDB" id="A0A067MJD3"/>
<sequence length="353" mass="38488">MSVAALQLPANLALSSLSAPRQDFIRSLPKAELHAHLNGCIPLRCLQELYRERAASSTSPLPEDDVIKKGLDLLERGAMLNDINDFFVIFPKTIYALTSNIPAISRATSAVLESFLSPGVTAPEDPPQCAYLELRTTPRRTPTRREYLCAVLDEVEKYAASQAALIVSVDRRMAMEDLDECVDLAIVLKQEGRRVVGLDVCGDPSQGDMATFAPALNRAKASGLALTLHIAEIPEYPTSDVAALLSTRPARLGHATFLDPEAQELVRRDKTVIEICLSSNLLCNSTTSLDAHHIQYYLEHDHPIAISTDDTLVFRNTLAGEYALLLAQPPLGLGLSEAEVARVAAMSMDARFL</sequence>
<evidence type="ECO:0000256" key="6">
    <source>
        <dbReference type="ARBA" id="ARBA00023080"/>
    </source>
</evidence>
<keyword evidence="5" id="KW-0862">Zinc</keyword>
<dbReference type="STRING" id="930990.A0A067MJD3"/>
<dbReference type="SUPFAM" id="SSF51556">
    <property type="entry name" value="Metallo-dependent hydrolases"/>
    <property type="match status" value="1"/>
</dbReference>
<keyword evidence="3" id="KW-0479">Metal-binding</keyword>
<dbReference type="GO" id="GO:0046872">
    <property type="term" value="F:metal ion binding"/>
    <property type="evidence" value="ECO:0007669"/>
    <property type="project" value="UniProtKB-KW"/>
</dbReference>
<dbReference type="InParanoid" id="A0A067MJD3"/>
<dbReference type="PANTHER" id="PTHR11409">
    <property type="entry name" value="ADENOSINE DEAMINASE"/>
    <property type="match status" value="1"/>
</dbReference>
<comment type="similarity">
    <text evidence="2">Belongs to the metallo-dependent hydrolases superfamily. Adenosine and AMP deaminases family.</text>
</comment>
<comment type="catalytic activity">
    <reaction evidence="7">
        <text>N(6)-methyl-AMP + H2O + H(+) = IMP + methylamine</text>
        <dbReference type="Rhea" id="RHEA:16001"/>
        <dbReference type="ChEBI" id="CHEBI:15377"/>
        <dbReference type="ChEBI" id="CHEBI:15378"/>
        <dbReference type="ChEBI" id="CHEBI:58053"/>
        <dbReference type="ChEBI" id="CHEBI:59338"/>
        <dbReference type="ChEBI" id="CHEBI:144842"/>
    </reaction>
    <physiologicalReaction direction="left-to-right" evidence="7">
        <dbReference type="Rhea" id="RHEA:16002"/>
    </physiologicalReaction>
</comment>
<dbReference type="InterPro" id="IPR001365">
    <property type="entry name" value="A_deaminase_dom"/>
</dbReference>
<reference evidence="10" key="1">
    <citation type="journal article" date="2014" name="Proc. Natl. Acad. Sci. U.S.A.">
        <title>Extensive sampling of basidiomycete genomes demonstrates inadequacy of the white-rot/brown-rot paradigm for wood decay fungi.</title>
        <authorList>
            <person name="Riley R."/>
            <person name="Salamov A.A."/>
            <person name="Brown D.W."/>
            <person name="Nagy L.G."/>
            <person name="Floudas D."/>
            <person name="Held B.W."/>
            <person name="Levasseur A."/>
            <person name="Lombard V."/>
            <person name="Morin E."/>
            <person name="Otillar R."/>
            <person name="Lindquist E.A."/>
            <person name="Sun H."/>
            <person name="LaButti K.M."/>
            <person name="Schmutz J."/>
            <person name="Jabbour D."/>
            <person name="Luo H."/>
            <person name="Baker S.E."/>
            <person name="Pisabarro A.G."/>
            <person name="Walton J.D."/>
            <person name="Blanchette R.A."/>
            <person name="Henrissat B."/>
            <person name="Martin F."/>
            <person name="Cullen D."/>
            <person name="Hibbett D.S."/>
            <person name="Grigoriev I.V."/>
        </authorList>
    </citation>
    <scope>NUCLEOTIDE SEQUENCE [LARGE SCALE GENOMIC DNA]</scope>
    <source>
        <strain evidence="10">FD-172 SS1</strain>
    </source>
</reference>
<evidence type="ECO:0000256" key="1">
    <source>
        <dbReference type="ARBA" id="ARBA00001947"/>
    </source>
</evidence>
<evidence type="ECO:0000259" key="8">
    <source>
        <dbReference type="Pfam" id="PF00962"/>
    </source>
</evidence>
<evidence type="ECO:0000313" key="10">
    <source>
        <dbReference type="Proteomes" id="UP000027195"/>
    </source>
</evidence>
<dbReference type="Pfam" id="PF00962">
    <property type="entry name" value="A_deaminase"/>
    <property type="match status" value="1"/>
</dbReference>
<dbReference type="Proteomes" id="UP000027195">
    <property type="component" value="Unassembled WGS sequence"/>
</dbReference>
<dbReference type="HOGENOM" id="CLU_039228_3_0_1"/>
<keyword evidence="10" id="KW-1185">Reference proteome</keyword>
<dbReference type="EMBL" id="KL198030">
    <property type="protein sequence ID" value="KDQ15853.1"/>
    <property type="molecule type" value="Genomic_DNA"/>
</dbReference>
<dbReference type="GO" id="GO:0009117">
    <property type="term" value="P:nucleotide metabolic process"/>
    <property type="evidence" value="ECO:0007669"/>
    <property type="project" value="UniProtKB-KW"/>
</dbReference>
<gene>
    <name evidence="9" type="ORF">BOTBODRAFT_31311</name>
</gene>
<name>A0A067MJD3_BOTB1</name>
<dbReference type="GO" id="GO:0046103">
    <property type="term" value="P:inosine biosynthetic process"/>
    <property type="evidence" value="ECO:0007669"/>
    <property type="project" value="TreeGrafter"/>
</dbReference>
<dbReference type="PANTHER" id="PTHR11409:SF42">
    <property type="entry name" value="ADENOSINE DEAMINASE-LIKE PROTEIN"/>
    <property type="match status" value="1"/>
</dbReference>
<dbReference type="InterPro" id="IPR006330">
    <property type="entry name" value="Ado/ade_deaminase"/>
</dbReference>
<dbReference type="GO" id="GO:0006154">
    <property type="term" value="P:adenosine catabolic process"/>
    <property type="evidence" value="ECO:0007669"/>
    <property type="project" value="TreeGrafter"/>
</dbReference>
<evidence type="ECO:0000256" key="7">
    <source>
        <dbReference type="ARBA" id="ARBA00048787"/>
    </source>
</evidence>
<dbReference type="GO" id="GO:0004000">
    <property type="term" value="F:adenosine deaminase activity"/>
    <property type="evidence" value="ECO:0007669"/>
    <property type="project" value="TreeGrafter"/>
</dbReference>
<proteinExistence type="inferred from homology"/>
<dbReference type="OrthoDB" id="272271at2759"/>
<evidence type="ECO:0000256" key="3">
    <source>
        <dbReference type="ARBA" id="ARBA00022723"/>
    </source>
</evidence>
<accession>A0A067MJD3</accession>
<keyword evidence="6" id="KW-0546">Nucleotide metabolism</keyword>
<organism evidence="9 10">
    <name type="scientific">Botryobasidium botryosum (strain FD-172 SS1)</name>
    <dbReference type="NCBI Taxonomy" id="930990"/>
    <lineage>
        <taxon>Eukaryota</taxon>
        <taxon>Fungi</taxon>
        <taxon>Dikarya</taxon>
        <taxon>Basidiomycota</taxon>
        <taxon>Agaricomycotina</taxon>
        <taxon>Agaricomycetes</taxon>
        <taxon>Cantharellales</taxon>
        <taxon>Botryobasidiaceae</taxon>
        <taxon>Botryobasidium</taxon>
    </lineage>
</organism>
<evidence type="ECO:0000313" key="9">
    <source>
        <dbReference type="EMBL" id="KDQ15853.1"/>
    </source>
</evidence>
<dbReference type="Gene3D" id="3.20.20.140">
    <property type="entry name" value="Metal-dependent hydrolases"/>
    <property type="match status" value="1"/>
</dbReference>
<evidence type="ECO:0000256" key="2">
    <source>
        <dbReference type="ARBA" id="ARBA00006676"/>
    </source>
</evidence>
<evidence type="ECO:0000256" key="5">
    <source>
        <dbReference type="ARBA" id="ARBA00022833"/>
    </source>
</evidence>
<protein>
    <recommendedName>
        <fullName evidence="8">Adenosine deaminase domain-containing protein</fullName>
    </recommendedName>
</protein>